<dbReference type="AlphaFoldDB" id="F9UM82"/>
<dbReference type="PROSITE" id="PS00671">
    <property type="entry name" value="D_2_HYDROXYACID_DH_3"/>
    <property type="match status" value="1"/>
</dbReference>
<dbReference type="CDD" id="cd00609">
    <property type="entry name" value="AAT_like"/>
    <property type="match status" value="1"/>
</dbReference>
<reference key="2">
    <citation type="submission" date="2011-06" db="EMBL/GenBank/DDBJ databases">
        <title>Complete resequencing and reannotation of the Lactobacillus plantarum WCFS1 genome.</title>
        <authorList>
            <person name="Siezen R.J."/>
            <person name="Francke C."/>
            <person name="Renckens B."/>
            <person name="Boekhorst J."/>
            <person name="Wels M."/>
            <person name="Kleerebezem M."/>
            <person name="van Hijum S.A.F.T."/>
        </authorList>
    </citation>
    <scope>NUCLEOTIDE SEQUENCE</scope>
    <source>
        <strain>WCFS1</strain>
    </source>
</reference>
<evidence type="ECO:0000259" key="11">
    <source>
        <dbReference type="Pfam" id="PF02826"/>
    </source>
</evidence>
<dbReference type="PROSITE" id="PS00065">
    <property type="entry name" value="D_2_HYDROXYACID_DH_1"/>
    <property type="match status" value="1"/>
</dbReference>
<evidence type="ECO:0000256" key="5">
    <source>
        <dbReference type="ARBA" id="ARBA00022679"/>
    </source>
</evidence>
<dbReference type="Gene3D" id="3.40.640.10">
    <property type="entry name" value="Type I PLP-dependent aspartate aminotransferase-like (Major domain)"/>
    <property type="match status" value="1"/>
</dbReference>
<comment type="cofactor">
    <cofactor evidence="1 9">
        <name>pyridoxal 5'-phosphate</name>
        <dbReference type="ChEBI" id="CHEBI:597326"/>
    </cofactor>
</comment>
<protein>
    <recommendedName>
        <fullName evidence="9">Aminotransferase</fullName>
        <ecNumber evidence="9">2.6.1.-</ecNumber>
    </recommendedName>
</protein>
<dbReference type="InterPro" id="IPR004838">
    <property type="entry name" value="NHTrfase_class1_PyrdxlP-BS"/>
</dbReference>
<evidence type="ECO:0000256" key="3">
    <source>
        <dbReference type="ARBA" id="ARBA00007441"/>
    </source>
</evidence>
<dbReference type="GO" id="GO:0051287">
    <property type="term" value="F:NAD binding"/>
    <property type="evidence" value="ECO:0007669"/>
    <property type="project" value="InterPro"/>
</dbReference>
<evidence type="ECO:0000256" key="4">
    <source>
        <dbReference type="ARBA" id="ARBA00022576"/>
    </source>
</evidence>
<keyword evidence="7 12" id="KW-0560">Oxidoreductase</keyword>
<dbReference type="FunFam" id="3.40.640.10:FF:000033">
    <property type="entry name" value="Aspartate aminotransferase"/>
    <property type="match status" value="1"/>
</dbReference>
<dbReference type="eggNOG" id="COG0436">
    <property type="taxonomic scope" value="Bacteria"/>
</dbReference>
<feature type="domain" description="Aminotransferase class I/classII large" evidence="10">
    <location>
        <begin position="37"/>
        <end position="282"/>
    </location>
</feature>
<sequence length="543" mass="58001">MSINSETLVNHMNHEIAAIQPSDILAFNAEIANIPGIVRLTLGEPDFNTPEHVKQAAIESIEADESHYAPSNGTLALRTAAAEFLAAKYDVHYDPASEVIITAGATGGIYTALTSILNPGDEVLIPTPIFPLYIAIVKLSGATPVFMDTSDNGFVLSPDQLQTTLAAHPKTKAVVLNFPSNPTGVTYRHDDLKALAAVLADQPIFVLSDEIYSELTYGEPHESIANYLPTQTILLNGVSKSHAMTGWRIGIMCAPKAITAQLGKIHQFTVTSTTTNAQAAAAGLKQLTSRTAGVDTIDIPAAKAAGLVVTNVPAYSPNSVAEMSVAQTMRLIRNLEMFDQRISQQNFQWAGLQAREIRSLTVGIIGAGRIGGTAARLFHGLGAKVIAYDVVRHPELEDVLTYVDTKEDLLRQADVVDLHVDLNETSAGLIDAAALKLMKTDAYLINASRGPVIVTDDLVAALKAGEIAGCALDTVEGENALFNQNHQGEVLQDTNVAQLMQMPNVIITPHVGFYTNLAVKNMVDISLDDVLAILNGETTAHAF</sequence>
<name>F9UM82_LACPL</name>
<dbReference type="EC" id="2.6.1.-" evidence="9"/>
<proteinExistence type="inferred from homology"/>
<evidence type="ECO:0000256" key="6">
    <source>
        <dbReference type="ARBA" id="ARBA00022898"/>
    </source>
</evidence>
<evidence type="ECO:0000259" key="10">
    <source>
        <dbReference type="Pfam" id="PF00155"/>
    </source>
</evidence>
<accession>F9UM82</accession>
<dbReference type="PANTHER" id="PTHR43026">
    <property type="entry name" value="2-HYDROXYACID DEHYDROGENASE HOMOLOG 1-RELATED"/>
    <property type="match status" value="1"/>
</dbReference>
<dbReference type="Gene3D" id="3.90.1150.10">
    <property type="entry name" value="Aspartate Aminotransferase, domain 1"/>
    <property type="match status" value="1"/>
</dbReference>
<organism evidence="12 13">
    <name type="scientific">Lactiplantibacillus plantarum (strain ATCC BAA-793 / NCIMB 8826 / WCFS1)</name>
    <name type="common">Lactobacillus plantarum</name>
    <dbReference type="NCBI Taxonomy" id="220668"/>
    <lineage>
        <taxon>Bacteria</taxon>
        <taxon>Bacillati</taxon>
        <taxon>Bacillota</taxon>
        <taxon>Bacilli</taxon>
        <taxon>Lactobacillales</taxon>
        <taxon>Lactobacillaceae</taxon>
        <taxon>Lactiplantibacillus</taxon>
    </lineage>
</organism>
<dbReference type="InterPro" id="IPR015422">
    <property type="entry name" value="PyrdxlP-dep_Trfase_small"/>
</dbReference>
<evidence type="ECO:0000256" key="9">
    <source>
        <dbReference type="RuleBase" id="RU000481"/>
    </source>
</evidence>
<gene>
    <name evidence="12" type="ordered locus">lp_0874</name>
</gene>
<dbReference type="InterPro" id="IPR015424">
    <property type="entry name" value="PyrdxlP-dep_Trfase"/>
</dbReference>
<dbReference type="Proteomes" id="UP000000432">
    <property type="component" value="Chromosome"/>
</dbReference>
<dbReference type="STRING" id="220668.lp_0874"/>
<comment type="similarity">
    <text evidence="3 9">Belongs to the class-I pyridoxal-phosphate-dependent aminotransferase family.</text>
</comment>
<evidence type="ECO:0000256" key="7">
    <source>
        <dbReference type="ARBA" id="ARBA00023002"/>
    </source>
</evidence>
<dbReference type="SUPFAM" id="SSF51735">
    <property type="entry name" value="NAD(P)-binding Rossmann-fold domains"/>
    <property type="match status" value="1"/>
</dbReference>
<dbReference type="GO" id="GO:0008720">
    <property type="term" value="F:D-lactate dehydrogenase (NAD+) activity"/>
    <property type="evidence" value="ECO:0007669"/>
    <property type="project" value="TreeGrafter"/>
</dbReference>
<dbReference type="SUPFAM" id="SSF53383">
    <property type="entry name" value="PLP-dependent transferases"/>
    <property type="match status" value="1"/>
</dbReference>
<dbReference type="InterPro" id="IPR015421">
    <property type="entry name" value="PyrdxlP-dep_Trfase_major"/>
</dbReference>
<comment type="similarity">
    <text evidence="2">Belongs to the D-isomer specific 2-hydroxyacid dehydrogenase family.</text>
</comment>
<dbReference type="GO" id="GO:0008483">
    <property type="term" value="F:transaminase activity"/>
    <property type="evidence" value="ECO:0007669"/>
    <property type="project" value="UniProtKB-KW"/>
</dbReference>
<dbReference type="InterPro" id="IPR058205">
    <property type="entry name" value="D-LDH-like"/>
</dbReference>
<dbReference type="eggNOG" id="COG1052">
    <property type="taxonomic scope" value="Bacteria"/>
</dbReference>
<dbReference type="InterPro" id="IPR029753">
    <property type="entry name" value="D-isomer_DH_CS"/>
</dbReference>
<dbReference type="EnsemblBacteria" id="CCC78321">
    <property type="protein sequence ID" value="CCC78321"/>
    <property type="gene ID" value="lp_0874"/>
</dbReference>
<dbReference type="HOGENOM" id="CLU_501343_0_0_9"/>
<evidence type="ECO:0000256" key="2">
    <source>
        <dbReference type="ARBA" id="ARBA00005854"/>
    </source>
</evidence>
<dbReference type="DNASU" id="1061514"/>
<keyword evidence="5 9" id="KW-0808">Transferase</keyword>
<dbReference type="KEGG" id="lpl:lp_0874"/>
<evidence type="ECO:0000256" key="8">
    <source>
        <dbReference type="ARBA" id="ARBA00023027"/>
    </source>
</evidence>
<evidence type="ECO:0000313" key="13">
    <source>
        <dbReference type="Proteomes" id="UP000000432"/>
    </source>
</evidence>
<reference evidence="12 13" key="1">
    <citation type="journal article" date="2003" name="Proc. Natl. Acad. Sci. U.S.A.">
        <title>Complete genome sequence of Lactobacillus plantarum WCFS1.</title>
        <authorList>
            <person name="Kleerebezem M."/>
            <person name="Boekhorst J."/>
            <person name="van Kranenburg R."/>
            <person name="Molenaar D."/>
            <person name="Kuipers O.P."/>
            <person name="Leer R."/>
            <person name="Tarchini R."/>
            <person name="Peters S.A."/>
            <person name="Sandbrink H.M."/>
            <person name="Fiers M.W."/>
            <person name="Stiekema W."/>
            <person name="Lankhorst R.M."/>
            <person name="Bron P.A."/>
            <person name="Hoffer S.M."/>
            <person name="Groot M.N."/>
            <person name="Kerkhoven R."/>
            <person name="de Vries M."/>
            <person name="Ursing B."/>
            <person name="de Vos W.M."/>
            <person name="Siezen R.J."/>
        </authorList>
    </citation>
    <scope>NUCLEOTIDE SEQUENCE [LARGE SCALE GENOMIC DNA]</scope>
    <source>
        <strain evidence="13">ATCC BAA-793 / NCIMB 8826 / WCFS1</strain>
    </source>
</reference>
<dbReference type="InterPro" id="IPR004839">
    <property type="entry name" value="Aminotransferase_I/II_large"/>
</dbReference>
<keyword evidence="6" id="KW-0663">Pyridoxal phosphate</keyword>
<dbReference type="Pfam" id="PF00155">
    <property type="entry name" value="Aminotran_1_2"/>
    <property type="match status" value="1"/>
</dbReference>
<dbReference type="RefSeq" id="WP_011101187.1">
    <property type="nucleotide sequence ID" value="NC_004567.2"/>
</dbReference>
<dbReference type="InterPro" id="IPR029752">
    <property type="entry name" value="D-isomer_DH_CS1"/>
</dbReference>
<reference evidence="12 13" key="3">
    <citation type="journal article" date="2012" name="J. Bacteriol.">
        <title>Complete resequencing and reannotation of the Lactobacillus plantarum WCFS1 genome.</title>
        <authorList>
            <person name="Siezen R.J."/>
            <person name="Francke C."/>
            <person name="Renckens B."/>
            <person name="Boekhorst J."/>
            <person name="Wels M."/>
            <person name="Kleerebezem M."/>
            <person name="van Hijum S.A.F.T."/>
        </authorList>
    </citation>
    <scope>NUCLEOTIDE SEQUENCE [LARGE SCALE GENOMIC DNA]</scope>
    <source>
        <strain evidence="13">ATCC BAA-793 / NCIMB 8826 / WCFS1</strain>
    </source>
</reference>
<dbReference type="PATRIC" id="fig|220668.9.peg.741"/>
<dbReference type="PANTHER" id="PTHR43026:SF1">
    <property type="entry name" value="2-HYDROXYACID DEHYDROGENASE HOMOLOG 1-RELATED"/>
    <property type="match status" value="1"/>
</dbReference>
<dbReference type="InterPro" id="IPR006140">
    <property type="entry name" value="D-isomer_DH_NAD-bd"/>
</dbReference>
<evidence type="ECO:0000313" key="12">
    <source>
        <dbReference type="EMBL" id="CCC78321.1"/>
    </source>
</evidence>
<feature type="domain" description="D-isomer specific 2-hydroxyacid dehydrogenase NAD-binding" evidence="11">
    <location>
        <begin position="326"/>
        <end position="512"/>
    </location>
</feature>
<evidence type="ECO:0000256" key="1">
    <source>
        <dbReference type="ARBA" id="ARBA00001933"/>
    </source>
</evidence>
<keyword evidence="4 9" id="KW-0032">Aminotransferase</keyword>
<dbReference type="Gene3D" id="3.40.50.720">
    <property type="entry name" value="NAD(P)-binding Rossmann-like Domain"/>
    <property type="match status" value="1"/>
</dbReference>
<keyword evidence="8" id="KW-0520">NAD</keyword>
<dbReference type="EMBL" id="AL935263">
    <property type="protein sequence ID" value="CCC78321.1"/>
    <property type="molecule type" value="Genomic_DNA"/>
</dbReference>
<dbReference type="InterPro" id="IPR036291">
    <property type="entry name" value="NAD(P)-bd_dom_sf"/>
</dbReference>
<keyword evidence="13" id="KW-1185">Reference proteome</keyword>
<dbReference type="PROSITE" id="PS00105">
    <property type="entry name" value="AA_TRANSFER_CLASS_1"/>
    <property type="match status" value="1"/>
</dbReference>
<dbReference type="OrthoDB" id="9805416at2"/>
<dbReference type="GO" id="GO:0030170">
    <property type="term" value="F:pyridoxal phosphate binding"/>
    <property type="evidence" value="ECO:0007669"/>
    <property type="project" value="InterPro"/>
</dbReference>
<dbReference type="Pfam" id="PF02826">
    <property type="entry name" value="2-Hacid_dh_C"/>
    <property type="match status" value="1"/>
</dbReference>